<feature type="compositionally biased region" description="Low complexity" evidence="4">
    <location>
        <begin position="322"/>
        <end position="331"/>
    </location>
</feature>
<evidence type="ECO:0000256" key="3">
    <source>
        <dbReference type="ARBA" id="ARBA00022729"/>
    </source>
</evidence>
<sequence length="331" mass="35064">MLVGGCGSPLPAAPTSGPLRTIKVGIMPIPDCATVPIADMKGYFKAEGLKVKIETVQGGGVALPKLKSGQLDFAIMNYTAAVLSEANQPGTLRIVADAYQSAPNTFKLMVGKNSPIKGLGDLKGKHIAVVTLQSVGTLTTEAALKIAGLTADDVRISEMPLPDMIPALQAGTIDAAWMTEPFITAYQMLGGATLYDVMQGQTESWPIAGWATTADYAREHPHEVTSFQRAILKAQADAQDRQVITETLPTYTKISPATAATITLGTFPMDLHPDRIQRVADMMLDYQYIKAELDVSRFLMPLPDIVASPAPPSPPATPSTPVPSATKVPAP</sequence>
<dbReference type="PANTHER" id="PTHR30024:SF47">
    <property type="entry name" value="TAURINE-BINDING PERIPLASMIC PROTEIN"/>
    <property type="match status" value="1"/>
</dbReference>
<dbReference type="InterPro" id="IPR015168">
    <property type="entry name" value="SsuA/THI5"/>
</dbReference>
<comment type="subcellular location">
    <subcellularLocation>
        <location evidence="1">Periplasm</location>
    </subcellularLocation>
</comment>
<protein>
    <submittedName>
        <fullName evidence="6">ABC transporter substrate-binding protein</fullName>
    </submittedName>
</protein>
<evidence type="ECO:0000313" key="7">
    <source>
        <dbReference type="Proteomes" id="UP001212498"/>
    </source>
</evidence>
<dbReference type="EMBL" id="JAPNUD010000007">
    <property type="protein sequence ID" value="MDA0639798.1"/>
    <property type="molecule type" value="Genomic_DNA"/>
</dbReference>
<proteinExistence type="inferred from homology"/>
<dbReference type="SMART" id="SM00062">
    <property type="entry name" value="PBPb"/>
    <property type="match status" value="1"/>
</dbReference>
<comment type="caution">
    <text evidence="6">The sequence shown here is derived from an EMBL/GenBank/DDBJ whole genome shotgun (WGS) entry which is preliminary data.</text>
</comment>
<dbReference type="SUPFAM" id="SSF53850">
    <property type="entry name" value="Periplasmic binding protein-like II"/>
    <property type="match status" value="1"/>
</dbReference>
<evidence type="ECO:0000256" key="2">
    <source>
        <dbReference type="ARBA" id="ARBA00010742"/>
    </source>
</evidence>
<keyword evidence="7" id="KW-1185">Reference proteome</keyword>
<organism evidence="6 7">
    <name type="scientific">Nonomuraea ferruginea</name>
    <dbReference type="NCBI Taxonomy" id="46174"/>
    <lineage>
        <taxon>Bacteria</taxon>
        <taxon>Bacillati</taxon>
        <taxon>Actinomycetota</taxon>
        <taxon>Actinomycetes</taxon>
        <taxon>Streptosporangiales</taxon>
        <taxon>Streptosporangiaceae</taxon>
        <taxon>Nonomuraea</taxon>
    </lineage>
</organism>
<evidence type="ECO:0000256" key="1">
    <source>
        <dbReference type="ARBA" id="ARBA00004418"/>
    </source>
</evidence>
<evidence type="ECO:0000256" key="4">
    <source>
        <dbReference type="SAM" id="MobiDB-lite"/>
    </source>
</evidence>
<dbReference type="Pfam" id="PF09084">
    <property type="entry name" value="NMT1"/>
    <property type="match status" value="1"/>
</dbReference>
<name>A0ABT4SS26_9ACTN</name>
<dbReference type="Gene3D" id="3.40.190.10">
    <property type="entry name" value="Periplasmic binding protein-like II"/>
    <property type="match status" value="2"/>
</dbReference>
<feature type="domain" description="Solute-binding protein family 3/N-terminal" evidence="5">
    <location>
        <begin position="21"/>
        <end position="270"/>
    </location>
</feature>
<reference evidence="6 7" key="1">
    <citation type="submission" date="2022-11" db="EMBL/GenBank/DDBJ databases">
        <title>Nonomuraea corallina sp. nov., a new species of the genus Nonomuraea isolated from sea side sediment in Thai sea.</title>
        <authorList>
            <person name="Ngamcharungchit C."/>
            <person name="Matsumoto A."/>
            <person name="Suriyachadkun C."/>
            <person name="Panbangred W."/>
            <person name="Inahashi Y."/>
            <person name="Intra B."/>
        </authorList>
    </citation>
    <scope>NUCLEOTIDE SEQUENCE [LARGE SCALE GENOMIC DNA]</scope>
    <source>
        <strain evidence="6 7">DSM 43553</strain>
    </source>
</reference>
<accession>A0ABT4SS26</accession>
<comment type="similarity">
    <text evidence="2">Belongs to the bacterial solute-binding protein SsuA/TauA family.</text>
</comment>
<dbReference type="InterPro" id="IPR001638">
    <property type="entry name" value="Solute-binding_3/MltF_N"/>
</dbReference>
<evidence type="ECO:0000259" key="5">
    <source>
        <dbReference type="SMART" id="SM00062"/>
    </source>
</evidence>
<keyword evidence="3" id="KW-0732">Signal</keyword>
<evidence type="ECO:0000313" key="6">
    <source>
        <dbReference type="EMBL" id="MDA0639798.1"/>
    </source>
</evidence>
<dbReference type="Proteomes" id="UP001212498">
    <property type="component" value="Unassembled WGS sequence"/>
</dbReference>
<gene>
    <name evidence="6" type="ORF">OUY24_04105</name>
</gene>
<dbReference type="PANTHER" id="PTHR30024">
    <property type="entry name" value="ALIPHATIC SULFONATES-BINDING PROTEIN-RELATED"/>
    <property type="match status" value="1"/>
</dbReference>
<feature type="region of interest" description="Disordered" evidence="4">
    <location>
        <begin position="307"/>
        <end position="331"/>
    </location>
</feature>
<feature type="compositionally biased region" description="Pro residues" evidence="4">
    <location>
        <begin position="309"/>
        <end position="321"/>
    </location>
</feature>
<dbReference type="RefSeq" id="WP_271275225.1">
    <property type="nucleotide sequence ID" value="NZ_BAABFD010000004.1"/>
</dbReference>